<comment type="caution">
    <text evidence="2">The sequence shown here is derived from an EMBL/GenBank/DDBJ whole genome shotgun (WGS) entry which is preliminary data.</text>
</comment>
<feature type="compositionally biased region" description="Basic and acidic residues" evidence="1">
    <location>
        <begin position="469"/>
        <end position="479"/>
    </location>
</feature>
<dbReference type="EMBL" id="MCFK01007216">
    <property type="protein sequence ID" value="RKF57759.1"/>
    <property type="molecule type" value="Genomic_DNA"/>
</dbReference>
<proteinExistence type="predicted"/>
<organism evidence="2 3">
    <name type="scientific">Erysiphe neolycopersici</name>
    <dbReference type="NCBI Taxonomy" id="212602"/>
    <lineage>
        <taxon>Eukaryota</taxon>
        <taxon>Fungi</taxon>
        <taxon>Dikarya</taxon>
        <taxon>Ascomycota</taxon>
        <taxon>Pezizomycotina</taxon>
        <taxon>Leotiomycetes</taxon>
        <taxon>Erysiphales</taxon>
        <taxon>Erysiphaceae</taxon>
        <taxon>Erysiphe</taxon>
    </lineage>
</organism>
<evidence type="ECO:0000256" key="1">
    <source>
        <dbReference type="SAM" id="MobiDB-lite"/>
    </source>
</evidence>
<feature type="compositionally biased region" description="Low complexity" evidence="1">
    <location>
        <begin position="580"/>
        <end position="595"/>
    </location>
</feature>
<accession>A0A420HK38</accession>
<dbReference type="OrthoDB" id="3538351at2759"/>
<name>A0A420HK38_9PEZI</name>
<gene>
    <name evidence="2" type="ORF">OnM2_072037</name>
</gene>
<sequence length="680" mass="76965">MPPPLECNKEDSTYELATSRMGSYYTDRHNNFPYLSTNVSKCYVTDFQNHVDPCNQIFDRGVFISNISPRDSQRMEWQNNLFHSNFTDSTRLIYDPIPSQKTGHNSRKYEETTASQSPKNSKFAGKVNRMAIEFQLTTDNSDAASFQAQSLKQGVNKLEEVNDKITACNTNSKNHLHLSAYIPGQYVHYTDYENHIDKETNDTVKTLTTHQGVNEVNESQYSLLEDIFPKTDISSPKNISNSLISNQCWIAAQAAQALPKAEDVKLIGLTSLKEPPISPLMAAKENTRASDYPNAPHPKRIRRTFKKILPLENVEQFLSNPESLSYDELYHKTATIASLMGELQDEARVIDKELNDFEVARKSDQQISLEEARLEKESKQKEEDIIFEGLLKKYGNLTKLSVDDWTSFLKNFYDNHLDENPENYRLLLQLRSHQFIQDFHKRKNCREKAKQKTNTIRLADTVDSPPTKMEQKAMEESDRRKRRPAIDPLIFEDRKMADVYGMIHKNGDAYIGNQPLKDRNGITKDSCATKNSDDNFRPKRAKGRRGNNDNDLSDHTTVVSDAEDVVPSKRARISRAGVDSAASSRTGARTAPSSRESSPGAGPKIFASGKRVGRPPGSSKTQVKLPSKLKSVQAVGEITQTNLSGGTNEIARVEESNLIRRLYTDKNPYVIYCNSENNNV</sequence>
<protein>
    <submittedName>
        <fullName evidence="2">Uncharacterized protein</fullName>
    </submittedName>
</protein>
<feature type="region of interest" description="Disordered" evidence="1">
    <location>
        <begin position="97"/>
        <end position="122"/>
    </location>
</feature>
<feature type="region of interest" description="Disordered" evidence="1">
    <location>
        <begin position="462"/>
        <end position="486"/>
    </location>
</feature>
<evidence type="ECO:0000313" key="2">
    <source>
        <dbReference type="EMBL" id="RKF57759.1"/>
    </source>
</evidence>
<dbReference type="Proteomes" id="UP000286134">
    <property type="component" value="Unassembled WGS sequence"/>
</dbReference>
<evidence type="ECO:0000313" key="3">
    <source>
        <dbReference type="Proteomes" id="UP000286134"/>
    </source>
</evidence>
<feature type="region of interest" description="Disordered" evidence="1">
    <location>
        <begin position="508"/>
        <end position="626"/>
    </location>
</feature>
<dbReference type="AlphaFoldDB" id="A0A420HK38"/>
<reference evidence="2 3" key="1">
    <citation type="journal article" date="2018" name="BMC Genomics">
        <title>Comparative genome analyses reveal sequence features reflecting distinct modes of host-adaptation between dicot and monocot powdery mildew.</title>
        <authorList>
            <person name="Wu Y."/>
            <person name="Ma X."/>
            <person name="Pan Z."/>
            <person name="Kale S.D."/>
            <person name="Song Y."/>
            <person name="King H."/>
            <person name="Zhang Q."/>
            <person name="Presley C."/>
            <person name="Deng X."/>
            <person name="Wei C.I."/>
            <person name="Xiao S."/>
        </authorList>
    </citation>
    <scope>NUCLEOTIDE SEQUENCE [LARGE SCALE GENOMIC DNA]</scope>
    <source>
        <strain evidence="2">UMSG2</strain>
    </source>
</reference>
<keyword evidence="3" id="KW-1185">Reference proteome</keyword>